<dbReference type="Pfam" id="PF00378">
    <property type="entry name" value="ECH_1"/>
    <property type="match status" value="1"/>
</dbReference>
<protein>
    <submittedName>
        <fullName evidence="2">Enoyl-CoA hydratase/isomerase family protein</fullName>
    </submittedName>
</protein>
<organism evidence="2 3">
    <name type="scientific">Sphingomonas chungangi</name>
    <dbReference type="NCBI Taxonomy" id="2683589"/>
    <lineage>
        <taxon>Bacteria</taxon>
        <taxon>Pseudomonadati</taxon>
        <taxon>Pseudomonadota</taxon>
        <taxon>Alphaproteobacteria</taxon>
        <taxon>Sphingomonadales</taxon>
        <taxon>Sphingomonadaceae</taxon>
        <taxon>Sphingomonas</taxon>
    </lineage>
</organism>
<comment type="similarity">
    <text evidence="1">Belongs to the enoyl-CoA hydratase/isomerase family.</text>
</comment>
<evidence type="ECO:0000256" key="1">
    <source>
        <dbReference type="ARBA" id="ARBA00005254"/>
    </source>
</evidence>
<name>A0A838L4A6_9SPHN</name>
<dbReference type="EMBL" id="JACEIB010000003">
    <property type="protein sequence ID" value="MBA2933740.1"/>
    <property type="molecule type" value="Genomic_DNA"/>
</dbReference>
<dbReference type="PANTHER" id="PTHR43802:SF1">
    <property type="entry name" value="IP11341P-RELATED"/>
    <property type="match status" value="1"/>
</dbReference>
<dbReference type="Gene3D" id="3.90.226.10">
    <property type="entry name" value="2-enoyl-CoA Hydratase, Chain A, domain 1"/>
    <property type="match status" value="1"/>
</dbReference>
<comment type="caution">
    <text evidence="2">The sequence shown here is derived from an EMBL/GenBank/DDBJ whole genome shotgun (WGS) entry which is preliminary data.</text>
</comment>
<dbReference type="CDD" id="cd06558">
    <property type="entry name" value="crotonase-like"/>
    <property type="match status" value="1"/>
</dbReference>
<dbReference type="InterPro" id="IPR001753">
    <property type="entry name" value="Enoyl-CoA_hydra/iso"/>
</dbReference>
<dbReference type="GO" id="GO:0016853">
    <property type="term" value="F:isomerase activity"/>
    <property type="evidence" value="ECO:0007669"/>
    <property type="project" value="UniProtKB-KW"/>
</dbReference>
<dbReference type="AlphaFoldDB" id="A0A838L4A6"/>
<evidence type="ECO:0000313" key="2">
    <source>
        <dbReference type="EMBL" id="MBA2933740.1"/>
    </source>
</evidence>
<sequence length="257" mass="27621">MTMIADLIDGRTDPLLIADRGAVRVVILNRPDARNALTRQMRRDFAALLAEADADAAISVIVLTGADPAFSGGVDLRETIAGRAAPVEPNPGVALRRVAKPVIAAINGACITGALEMMLSCGFAIASDRARFADTHGRVGLFPRWGQGMLLTDAIGVRRARQMMLTGLPVDAATALDWCLINEVVAHDTLIARALELAEAIAMTAGDHPLPFRLHVDMLREIGAVRAAGAAVIERTMLHRFDEQRGIPHIGKQWDRM</sequence>
<keyword evidence="2" id="KW-0413">Isomerase</keyword>
<dbReference type="Proteomes" id="UP000570166">
    <property type="component" value="Unassembled WGS sequence"/>
</dbReference>
<gene>
    <name evidence="2" type="ORF">HZF05_06465</name>
</gene>
<evidence type="ECO:0000313" key="3">
    <source>
        <dbReference type="Proteomes" id="UP000570166"/>
    </source>
</evidence>
<dbReference type="PANTHER" id="PTHR43802">
    <property type="entry name" value="ENOYL-COA HYDRATASE"/>
    <property type="match status" value="1"/>
</dbReference>
<dbReference type="RefSeq" id="WP_160363540.1">
    <property type="nucleotide sequence ID" value="NZ_JACEIB010000003.1"/>
</dbReference>
<keyword evidence="3" id="KW-1185">Reference proteome</keyword>
<reference evidence="2 3" key="1">
    <citation type="submission" date="2020-07" db="EMBL/GenBank/DDBJ databases">
        <authorList>
            <person name="Sun Q."/>
        </authorList>
    </citation>
    <scope>NUCLEOTIDE SEQUENCE [LARGE SCALE GENOMIC DNA]</scope>
    <source>
        <strain evidence="2 3">CGMCC 1.13654</strain>
    </source>
</reference>
<dbReference type="InterPro" id="IPR029045">
    <property type="entry name" value="ClpP/crotonase-like_dom_sf"/>
</dbReference>
<proteinExistence type="inferred from homology"/>
<accession>A0A838L4A6</accession>
<dbReference type="SUPFAM" id="SSF52096">
    <property type="entry name" value="ClpP/crotonase"/>
    <property type="match status" value="1"/>
</dbReference>